<evidence type="ECO:0000256" key="4">
    <source>
        <dbReference type="ARBA" id="ARBA00022475"/>
    </source>
</evidence>
<dbReference type="GO" id="GO:0005886">
    <property type="term" value="C:plasma membrane"/>
    <property type="evidence" value="ECO:0007669"/>
    <property type="project" value="UniProtKB-SubCell"/>
</dbReference>
<organism evidence="13 14">
    <name type="scientific">Candidatus Kerfeldbacteria bacterium RIFCSPLOWO2_01_FULL_48_11</name>
    <dbReference type="NCBI Taxonomy" id="1798543"/>
    <lineage>
        <taxon>Bacteria</taxon>
        <taxon>Candidatus Kerfeldiibacteriota</taxon>
    </lineage>
</organism>
<proteinExistence type="inferred from homology"/>
<evidence type="ECO:0000256" key="9">
    <source>
        <dbReference type="ARBA" id="ARBA00023136"/>
    </source>
</evidence>
<evidence type="ECO:0000256" key="1">
    <source>
        <dbReference type="ARBA" id="ARBA00004651"/>
    </source>
</evidence>
<dbReference type="GO" id="GO:0015087">
    <property type="term" value="F:cobalt ion transmembrane transporter activity"/>
    <property type="evidence" value="ECO:0007669"/>
    <property type="project" value="TreeGrafter"/>
</dbReference>
<keyword evidence="3" id="KW-0813">Transport</keyword>
<comment type="subcellular location">
    <subcellularLocation>
        <location evidence="1">Cell membrane</location>
        <topology evidence="1">Multi-pass membrane protein</topology>
    </subcellularLocation>
</comment>
<feature type="transmembrane region" description="Helical" evidence="12">
    <location>
        <begin position="261"/>
        <end position="282"/>
    </location>
</feature>
<dbReference type="GO" id="GO:0000287">
    <property type="term" value="F:magnesium ion binding"/>
    <property type="evidence" value="ECO:0007669"/>
    <property type="project" value="TreeGrafter"/>
</dbReference>
<comment type="function">
    <text evidence="11">Mediates influx of magnesium ions. Alternates between open and closed states. Activated by low cytoplasmic Mg(2+) levels. Inactive when cytoplasmic Mg(2+) levels are high.</text>
</comment>
<dbReference type="Pfam" id="PF01544">
    <property type="entry name" value="CorA"/>
    <property type="match status" value="1"/>
</dbReference>
<dbReference type="Proteomes" id="UP000179164">
    <property type="component" value="Unassembled WGS sequence"/>
</dbReference>
<keyword evidence="9 12" id="KW-0472">Membrane</keyword>
<dbReference type="InterPro" id="IPR045863">
    <property type="entry name" value="CorA_TM1_TM2"/>
</dbReference>
<name>A0A1G2B3D0_9BACT</name>
<dbReference type="PANTHER" id="PTHR46494">
    <property type="entry name" value="CORA FAMILY METAL ION TRANSPORTER (EUROFUNG)"/>
    <property type="match status" value="1"/>
</dbReference>
<comment type="catalytic activity">
    <reaction evidence="10">
        <text>Mg(2+)(in) = Mg(2+)(out)</text>
        <dbReference type="Rhea" id="RHEA:29827"/>
        <dbReference type="ChEBI" id="CHEBI:18420"/>
    </reaction>
</comment>
<evidence type="ECO:0000256" key="5">
    <source>
        <dbReference type="ARBA" id="ARBA00022692"/>
    </source>
</evidence>
<keyword evidence="8" id="KW-0406">Ion transport</keyword>
<comment type="similarity">
    <text evidence="2">Belongs to the CorA metal ion transporter (MIT) (TC 1.A.35) family.</text>
</comment>
<dbReference type="CDD" id="cd12822">
    <property type="entry name" value="TmCorA-like"/>
    <property type="match status" value="1"/>
</dbReference>
<keyword evidence="6" id="KW-0460">Magnesium</keyword>
<dbReference type="FunFam" id="1.20.58.340:FF:000004">
    <property type="entry name" value="Magnesium transport protein CorA"/>
    <property type="match status" value="1"/>
</dbReference>
<gene>
    <name evidence="13" type="ORF">A2898_02650</name>
</gene>
<evidence type="ECO:0000256" key="10">
    <source>
        <dbReference type="ARBA" id="ARBA00034269"/>
    </source>
</evidence>
<reference evidence="13 14" key="1">
    <citation type="journal article" date="2016" name="Nat. Commun.">
        <title>Thousands of microbial genomes shed light on interconnected biogeochemical processes in an aquifer system.</title>
        <authorList>
            <person name="Anantharaman K."/>
            <person name="Brown C.T."/>
            <person name="Hug L.A."/>
            <person name="Sharon I."/>
            <person name="Castelle C.J."/>
            <person name="Probst A.J."/>
            <person name="Thomas B.C."/>
            <person name="Singh A."/>
            <person name="Wilkins M.J."/>
            <person name="Karaoz U."/>
            <person name="Brodie E.L."/>
            <person name="Williams K.H."/>
            <person name="Hubbard S.S."/>
            <person name="Banfield J.F."/>
        </authorList>
    </citation>
    <scope>NUCLEOTIDE SEQUENCE [LARGE SCALE GENOMIC DNA]</scope>
</reference>
<sequence>MPQKTLILDKNIVSEGRFSHLKEGMPVWVDVTRPSASELEEVSNQVGMSVREIEHLLTPRQRPMLFNIEKYSVVVFSAPFAEKENLMALPMLMFVSKDQNDLVTVHREHCQAVSKLYSYTASRSTEMFRGGITLVLFTLLEEIVEDFFSDVDAIRDAIEQIEEKMFDYKDSKKVMKRTFATKKSLLYVHRALIGNREVVQAIEKHYAQFLDVKKLEDFRQLTGDITQLIEMATTYHDILTTSVEVHLSAISNNLNVTMKRVTSWGAIILVPSLVAGIFGMNFREIPLLTSHEGFAIAITLMAVSVFLLGWYFKKKDWM</sequence>
<keyword evidence="7 12" id="KW-1133">Transmembrane helix</keyword>
<dbReference type="EMBL" id="MHKE01000015">
    <property type="protein sequence ID" value="OGY83149.1"/>
    <property type="molecule type" value="Genomic_DNA"/>
</dbReference>
<evidence type="ECO:0000256" key="7">
    <source>
        <dbReference type="ARBA" id="ARBA00022989"/>
    </source>
</evidence>
<keyword evidence="5 12" id="KW-0812">Transmembrane</keyword>
<dbReference type="Gene3D" id="1.20.58.340">
    <property type="entry name" value="Magnesium transport protein CorA, transmembrane region"/>
    <property type="match status" value="2"/>
</dbReference>
<dbReference type="GO" id="GO:0050897">
    <property type="term" value="F:cobalt ion binding"/>
    <property type="evidence" value="ECO:0007669"/>
    <property type="project" value="TreeGrafter"/>
</dbReference>
<protein>
    <recommendedName>
        <fullName evidence="15">Magnesium transport protein CorA</fullName>
    </recommendedName>
</protein>
<feature type="transmembrane region" description="Helical" evidence="12">
    <location>
        <begin position="294"/>
        <end position="312"/>
    </location>
</feature>
<dbReference type="SUPFAM" id="SSF143865">
    <property type="entry name" value="CorA soluble domain-like"/>
    <property type="match status" value="1"/>
</dbReference>
<dbReference type="InterPro" id="IPR002523">
    <property type="entry name" value="MgTranspt_CorA/ZnTranspt_ZntB"/>
</dbReference>
<dbReference type="GO" id="GO:0015095">
    <property type="term" value="F:magnesium ion transmembrane transporter activity"/>
    <property type="evidence" value="ECO:0007669"/>
    <property type="project" value="TreeGrafter"/>
</dbReference>
<evidence type="ECO:0000256" key="6">
    <source>
        <dbReference type="ARBA" id="ARBA00022842"/>
    </source>
</evidence>
<evidence type="ECO:0008006" key="15">
    <source>
        <dbReference type="Google" id="ProtNLM"/>
    </source>
</evidence>
<evidence type="ECO:0000256" key="2">
    <source>
        <dbReference type="ARBA" id="ARBA00009765"/>
    </source>
</evidence>
<evidence type="ECO:0000313" key="14">
    <source>
        <dbReference type="Proteomes" id="UP000179164"/>
    </source>
</evidence>
<dbReference type="SUPFAM" id="SSF144083">
    <property type="entry name" value="Magnesium transport protein CorA, transmembrane region"/>
    <property type="match status" value="1"/>
</dbReference>
<comment type="caution">
    <text evidence="13">The sequence shown here is derived from an EMBL/GenBank/DDBJ whole genome shotgun (WGS) entry which is preliminary data.</text>
</comment>
<dbReference type="STRING" id="1798543.A2898_02650"/>
<evidence type="ECO:0000313" key="13">
    <source>
        <dbReference type="EMBL" id="OGY83149.1"/>
    </source>
</evidence>
<evidence type="ECO:0000256" key="8">
    <source>
        <dbReference type="ARBA" id="ARBA00023065"/>
    </source>
</evidence>
<dbReference type="AlphaFoldDB" id="A0A1G2B3D0"/>
<accession>A0A1G2B3D0</accession>
<dbReference type="Gene3D" id="3.30.460.20">
    <property type="entry name" value="CorA soluble domain-like"/>
    <property type="match status" value="1"/>
</dbReference>
<dbReference type="PANTHER" id="PTHR46494:SF1">
    <property type="entry name" value="CORA FAMILY METAL ION TRANSPORTER (EUROFUNG)"/>
    <property type="match status" value="1"/>
</dbReference>
<evidence type="ECO:0000256" key="3">
    <source>
        <dbReference type="ARBA" id="ARBA00022448"/>
    </source>
</evidence>
<evidence type="ECO:0000256" key="12">
    <source>
        <dbReference type="SAM" id="Phobius"/>
    </source>
</evidence>
<evidence type="ECO:0000256" key="11">
    <source>
        <dbReference type="ARBA" id="ARBA00045497"/>
    </source>
</evidence>
<keyword evidence="4" id="KW-1003">Cell membrane</keyword>
<dbReference type="InterPro" id="IPR045861">
    <property type="entry name" value="CorA_cytoplasmic_dom"/>
</dbReference>